<keyword evidence="2" id="KW-1185">Reference proteome</keyword>
<organism evidence="1 2">
    <name type="scientific">Ajellomyces dermatitidis (strain ER-3 / ATCC MYA-2586)</name>
    <name type="common">Blastomyces dermatitidis</name>
    <dbReference type="NCBI Taxonomy" id="559297"/>
    <lineage>
        <taxon>Eukaryota</taxon>
        <taxon>Fungi</taxon>
        <taxon>Dikarya</taxon>
        <taxon>Ascomycota</taxon>
        <taxon>Pezizomycotina</taxon>
        <taxon>Eurotiomycetes</taxon>
        <taxon>Eurotiomycetidae</taxon>
        <taxon>Onygenales</taxon>
        <taxon>Ajellomycetaceae</taxon>
        <taxon>Blastomyces</taxon>
    </lineage>
</organism>
<gene>
    <name evidence="1" type="ORF">BDCG_05032</name>
</gene>
<dbReference type="EMBL" id="EQ999977">
    <property type="protein sequence ID" value="OAT01374.1"/>
    <property type="molecule type" value="Genomic_DNA"/>
</dbReference>
<dbReference type="Proteomes" id="UP000002039">
    <property type="component" value="Unassembled WGS sequence"/>
</dbReference>
<evidence type="ECO:0000313" key="1">
    <source>
        <dbReference type="EMBL" id="OAT01374.1"/>
    </source>
</evidence>
<evidence type="ECO:0000313" key="2">
    <source>
        <dbReference type="Proteomes" id="UP000002039"/>
    </source>
</evidence>
<accession>A0ABX2VW37</accession>
<proteinExistence type="predicted"/>
<name>A0ABX2VW37_AJEDR</name>
<protein>
    <submittedName>
        <fullName evidence="1">C6 transcription factor</fullName>
    </submittedName>
</protein>
<dbReference type="RefSeq" id="XP_045281101.1">
    <property type="nucleotide sequence ID" value="XM_045420690.1"/>
</dbReference>
<dbReference type="GeneID" id="69027093"/>
<reference evidence="2" key="1">
    <citation type="journal article" date="2015" name="PLoS Genet.">
        <title>The dynamic genome and transcriptome of the human fungal pathogen Blastomyces and close relative Emmonsia.</title>
        <authorList>
            <person name="Munoz J.F."/>
            <person name="Gauthier G.M."/>
            <person name="Desjardins C.A."/>
            <person name="Gallo J.E."/>
            <person name="Holder J."/>
            <person name="Sullivan T.D."/>
            <person name="Marty A.J."/>
            <person name="Carmen J.C."/>
            <person name="Chen Z."/>
            <person name="Ding L."/>
            <person name="Gujja S."/>
            <person name="Magrini V."/>
            <person name="Misas E."/>
            <person name="Mitreva M."/>
            <person name="Priest M."/>
            <person name="Saif S."/>
            <person name="Whiston E.A."/>
            <person name="Young S."/>
            <person name="Zeng Q."/>
            <person name="Goldman W.E."/>
            <person name="Mardis E.R."/>
            <person name="Taylor J.W."/>
            <person name="McEwen J.G."/>
            <person name="Clay O.K."/>
            <person name="Klein B.S."/>
            <person name="Cuomo C.A."/>
        </authorList>
    </citation>
    <scope>NUCLEOTIDE SEQUENCE [LARGE SCALE GENOMIC DNA]</scope>
    <source>
        <strain evidence="2">ER-3 / ATCC MYA-2586</strain>
    </source>
</reference>
<sequence>MVFLSIGIFMDETKFAWALTALARRLVCSMSAELSPFAKEVHRRLWKQLWYLDRRAVEDHGRFPVRAKRS</sequence>